<evidence type="ECO:0000256" key="5">
    <source>
        <dbReference type="PROSITE-ProRule" id="PRU10137"/>
    </source>
</evidence>
<dbReference type="PANTHER" id="PTHR30461">
    <property type="entry name" value="DNA-INVERTASE FROM LAMBDOID PROPHAGE"/>
    <property type="match status" value="1"/>
</dbReference>
<proteinExistence type="predicted"/>
<organism evidence="9 10">
    <name type="scientific">Neomoorella thermoacetica</name>
    <name type="common">Clostridium thermoaceticum</name>
    <dbReference type="NCBI Taxonomy" id="1525"/>
    <lineage>
        <taxon>Bacteria</taxon>
        <taxon>Bacillati</taxon>
        <taxon>Bacillota</taxon>
        <taxon>Clostridia</taxon>
        <taxon>Neomoorellales</taxon>
        <taxon>Neomoorellaceae</taxon>
        <taxon>Neomoorella</taxon>
    </lineage>
</organism>
<dbReference type="InterPro" id="IPR006118">
    <property type="entry name" value="Recombinase_CS"/>
</dbReference>
<dbReference type="InterPro" id="IPR050639">
    <property type="entry name" value="SSR_resolvase"/>
</dbReference>
<dbReference type="PANTHER" id="PTHR30461:SF23">
    <property type="entry name" value="DNA RECOMBINASE-RELATED"/>
    <property type="match status" value="1"/>
</dbReference>
<dbReference type="InterPro" id="IPR038109">
    <property type="entry name" value="DNA_bind_recomb_sf"/>
</dbReference>
<evidence type="ECO:0000256" key="4">
    <source>
        <dbReference type="PIRSR" id="PIRSR606118-50"/>
    </source>
</evidence>
<dbReference type="PROSITE" id="PS51736">
    <property type="entry name" value="RECOMBINASES_3"/>
    <property type="match status" value="1"/>
</dbReference>
<keyword evidence="2" id="KW-0238">DNA-binding</keyword>
<keyword evidence="1" id="KW-0229">DNA integration</keyword>
<evidence type="ECO:0000256" key="1">
    <source>
        <dbReference type="ARBA" id="ARBA00022908"/>
    </source>
</evidence>
<dbReference type="Gene3D" id="3.40.50.1390">
    <property type="entry name" value="Resolvase, N-terminal catalytic domain"/>
    <property type="match status" value="1"/>
</dbReference>
<comment type="caution">
    <text evidence="9">The sequence shown here is derived from an EMBL/GenBank/DDBJ whole genome shotgun (WGS) entry which is preliminary data.</text>
</comment>
<dbReference type="Proteomes" id="UP000182743">
    <property type="component" value="Unassembled WGS sequence"/>
</dbReference>
<dbReference type="InterPro" id="IPR025827">
    <property type="entry name" value="Zn_ribbon_recom_dom"/>
</dbReference>
<evidence type="ECO:0000256" key="3">
    <source>
        <dbReference type="ARBA" id="ARBA00023172"/>
    </source>
</evidence>
<dbReference type="GO" id="GO:0000150">
    <property type="term" value="F:DNA strand exchange activity"/>
    <property type="evidence" value="ECO:0007669"/>
    <property type="project" value="InterPro"/>
</dbReference>
<feature type="coiled-coil region" evidence="6">
    <location>
        <begin position="355"/>
        <end position="425"/>
    </location>
</feature>
<dbReference type="RefSeq" id="WP_071521493.1">
    <property type="nucleotide sequence ID" value="NZ_MIHH01000024.1"/>
</dbReference>
<dbReference type="SMART" id="SM00857">
    <property type="entry name" value="Resolvase"/>
    <property type="match status" value="1"/>
</dbReference>
<evidence type="ECO:0000256" key="6">
    <source>
        <dbReference type="SAM" id="Coils"/>
    </source>
</evidence>
<keyword evidence="3" id="KW-0233">DNA recombination</keyword>
<keyword evidence="6" id="KW-0175">Coiled coil</keyword>
<dbReference type="AlphaFoldDB" id="A0A1J5JQS4"/>
<feature type="domain" description="Resolvase/invertase-type recombinase catalytic" evidence="7">
    <location>
        <begin position="2"/>
        <end position="148"/>
    </location>
</feature>
<dbReference type="InterPro" id="IPR011109">
    <property type="entry name" value="DNA_bind_recombinase_dom"/>
</dbReference>
<feature type="active site" description="O-(5'-phospho-DNA)-serine intermediate" evidence="4 5">
    <location>
        <position position="10"/>
    </location>
</feature>
<dbReference type="EMBL" id="MIHH01000024">
    <property type="protein sequence ID" value="OIQ07816.1"/>
    <property type="molecule type" value="Genomic_DNA"/>
</dbReference>
<dbReference type="Pfam" id="PF07508">
    <property type="entry name" value="Recombinase"/>
    <property type="match status" value="1"/>
</dbReference>
<evidence type="ECO:0000256" key="2">
    <source>
        <dbReference type="ARBA" id="ARBA00023125"/>
    </source>
</evidence>
<dbReference type="Gene3D" id="3.90.1750.20">
    <property type="entry name" value="Putative Large Serine Recombinase, Chain B, Domain 2"/>
    <property type="match status" value="1"/>
</dbReference>
<evidence type="ECO:0000313" key="9">
    <source>
        <dbReference type="EMBL" id="OIQ07816.1"/>
    </source>
</evidence>
<name>A0A1J5JQS4_NEOTH</name>
<dbReference type="InterPro" id="IPR006119">
    <property type="entry name" value="Resolv_N"/>
</dbReference>
<gene>
    <name evidence="9" type="primary">tnpR_1</name>
    <name evidence="9" type="ORF">MOOR_25420</name>
</gene>
<feature type="domain" description="Recombinase" evidence="8">
    <location>
        <begin position="156"/>
        <end position="262"/>
    </location>
</feature>
<dbReference type="PROSITE" id="PS51737">
    <property type="entry name" value="RECOMBINASE_DNA_BIND"/>
    <property type="match status" value="1"/>
</dbReference>
<protein>
    <submittedName>
        <fullName evidence="9">Transposon gamma-delta resolvase</fullName>
    </submittedName>
</protein>
<dbReference type="Pfam" id="PF13408">
    <property type="entry name" value="Zn_ribbon_recom"/>
    <property type="match status" value="1"/>
</dbReference>
<sequence>MQAAIYVRVSTEDQARHGYSLAEQRDACYRRAVSLGAASILEFADEGVSGALLDRPGLNALREAVREGRVDVIVVRDPDRLSRKLAHQLLLTEEFEKAGVRLDFLDFTWQDTPEGKLFYSIRGAIAEFEKEKIRERMTRGKTQKAKQGGIPIGFYNYGYSYDPETETVSVLEEEAAVVKNIFQWFIEEDLGVNGVAKRLNEQGIPTRKRKNLWHRMVVRQILTNPAYKGLWRYKGIDIPVPAIIEPHTWDKAQEKLREARRLWAGKSQQDYLLSGLVTCADCGNTMTGVYAKWWGVKDRRYTCRKSSQGARNKGCIPIKMILAAPVEAVVWEQVCSWLQDPECLVTAALEASPQAEEVRCELQRIERHLKEVEKGRVAILDAMAAGLLELDAQTKNKLGELKRRKERLEQRQRELAAALQGIEGAAGKLAEFRALAQEVLAKLDELNFAEKKALVRALVTQVIVSGRVSPGKQGLNGVNVTVLARIPEPGKSGNITII</sequence>
<dbReference type="InterPro" id="IPR036162">
    <property type="entry name" value="Resolvase-like_N_sf"/>
</dbReference>
<dbReference type="SUPFAM" id="SSF53041">
    <property type="entry name" value="Resolvase-like"/>
    <property type="match status" value="1"/>
</dbReference>
<dbReference type="CDD" id="cd00338">
    <property type="entry name" value="Ser_Recombinase"/>
    <property type="match status" value="1"/>
</dbReference>
<evidence type="ECO:0000313" key="10">
    <source>
        <dbReference type="Proteomes" id="UP000182743"/>
    </source>
</evidence>
<dbReference type="Pfam" id="PF00239">
    <property type="entry name" value="Resolvase"/>
    <property type="match status" value="1"/>
</dbReference>
<dbReference type="PROSITE" id="PS00397">
    <property type="entry name" value="RECOMBINASES_1"/>
    <property type="match status" value="1"/>
</dbReference>
<reference evidence="9 10" key="1">
    <citation type="submission" date="2016-08" db="EMBL/GenBank/DDBJ databases">
        <title>Genome-based comparison of Moorella thermoacetic strains.</title>
        <authorList>
            <person name="Poehlein A."/>
            <person name="Bengelsdorf F.R."/>
            <person name="Esser C."/>
            <person name="Duerre P."/>
            <person name="Daniel R."/>
        </authorList>
    </citation>
    <scope>NUCLEOTIDE SEQUENCE [LARGE SCALE GENOMIC DNA]</scope>
    <source>
        <strain evidence="9 10">DSM 11768</strain>
    </source>
</reference>
<accession>A0A1J5JQS4</accession>
<dbReference type="GO" id="GO:0003677">
    <property type="term" value="F:DNA binding"/>
    <property type="evidence" value="ECO:0007669"/>
    <property type="project" value="UniProtKB-KW"/>
</dbReference>
<evidence type="ECO:0000259" key="7">
    <source>
        <dbReference type="PROSITE" id="PS51736"/>
    </source>
</evidence>
<dbReference type="GO" id="GO:0015074">
    <property type="term" value="P:DNA integration"/>
    <property type="evidence" value="ECO:0007669"/>
    <property type="project" value="UniProtKB-KW"/>
</dbReference>
<evidence type="ECO:0000259" key="8">
    <source>
        <dbReference type="PROSITE" id="PS51737"/>
    </source>
</evidence>